<evidence type="ECO:0000313" key="16">
    <source>
        <dbReference type="Proteomes" id="UP000752171"/>
    </source>
</evidence>
<evidence type="ECO:0000256" key="7">
    <source>
        <dbReference type="ARBA" id="ARBA00023040"/>
    </source>
</evidence>
<name>A0A8T2M8V1_ASTMX</name>
<dbReference type="AlphaFoldDB" id="A0A8T2M8V1"/>
<keyword evidence="8 13" id="KW-0472">Membrane</keyword>
<evidence type="ECO:0000256" key="1">
    <source>
        <dbReference type="ARBA" id="ARBA00004651"/>
    </source>
</evidence>
<dbReference type="Proteomes" id="UP000752171">
    <property type="component" value="Unassembled WGS sequence"/>
</dbReference>
<dbReference type="InterPro" id="IPR017452">
    <property type="entry name" value="GPCR_Rhodpsn_7TM"/>
</dbReference>
<organism evidence="15 16">
    <name type="scientific">Astyanax mexicanus</name>
    <name type="common">Blind cave fish</name>
    <name type="synonym">Astyanax fasciatus mexicanus</name>
    <dbReference type="NCBI Taxonomy" id="7994"/>
    <lineage>
        <taxon>Eukaryota</taxon>
        <taxon>Metazoa</taxon>
        <taxon>Chordata</taxon>
        <taxon>Craniata</taxon>
        <taxon>Vertebrata</taxon>
        <taxon>Euteleostomi</taxon>
        <taxon>Actinopterygii</taxon>
        <taxon>Neopterygii</taxon>
        <taxon>Teleostei</taxon>
        <taxon>Ostariophysi</taxon>
        <taxon>Characiformes</taxon>
        <taxon>Characoidei</taxon>
        <taxon>Acestrorhamphidae</taxon>
        <taxon>Acestrorhamphinae</taxon>
        <taxon>Astyanax</taxon>
    </lineage>
</organism>
<dbReference type="GO" id="GO:0005549">
    <property type="term" value="F:odorant binding"/>
    <property type="evidence" value="ECO:0007669"/>
    <property type="project" value="TreeGrafter"/>
</dbReference>
<dbReference type="InterPro" id="IPR000276">
    <property type="entry name" value="GPCR_Rhodpsn"/>
</dbReference>
<evidence type="ECO:0000313" key="15">
    <source>
        <dbReference type="EMBL" id="KAG9280020.1"/>
    </source>
</evidence>
<evidence type="ECO:0000256" key="12">
    <source>
        <dbReference type="ARBA" id="ARBA00023224"/>
    </source>
</evidence>
<keyword evidence="9" id="KW-1015">Disulfide bond</keyword>
<keyword evidence="3" id="KW-0716">Sensory transduction</keyword>
<evidence type="ECO:0000256" key="2">
    <source>
        <dbReference type="ARBA" id="ARBA00022475"/>
    </source>
</evidence>
<reference evidence="15 16" key="1">
    <citation type="submission" date="2021-07" db="EMBL/GenBank/DDBJ databases">
        <authorList>
            <person name="Imarazene B."/>
            <person name="Zahm M."/>
            <person name="Klopp C."/>
            <person name="Cabau C."/>
            <person name="Beille S."/>
            <person name="Jouanno E."/>
            <person name="Castinel A."/>
            <person name="Lluch J."/>
            <person name="Gil L."/>
            <person name="Kuchtly C."/>
            <person name="Lopez Roques C."/>
            <person name="Donnadieu C."/>
            <person name="Parrinello H."/>
            <person name="Journot L."/>
            <person name="Du K."/>
            <person name="Schartl M."/>
            <person name="Retaux S."/>
            <person name="Guiguen Y."/>
        </authorList>
    </citation>
    <scope>NUCLEOTIDE SEQUENCE [LARGE SCALE GENOMIC DNA]</scope>
    <source>
        <strain evidence="15">Pach_M1</strain>
        <tissue evidence="15">Testis</tissue>
    </source>
</reference>
<dbReference type="InterPro" id="IPR000725">
    <property type="entry name" value="Olfact_rcpt"/>
</dbReference>
<feature type="domain" description="G-protein coupled receptors family 1 profile" evidence="14">
    <location>
        <begin position="47"/>
        <end position="296"/>
    </location>
</feature>
<feature type="transmembrane region" description="Helical" evidence="13">
    <location>
        <begin position="205"/>
        <end position="224"/>
    </location>
</feature>
<evidence type="ECO:0000256" key="6">
    <source>
        <dbReference type="ARBA" id="ARBA00022989"/>
    </source>
</evidence>
<dbReference type="PROSITE" id="PS50262">
    <property type="entry name" value="G_PROTEIN_RECEP_F1_2"/>
    <property type="match status" value="1"/>
</dbReference>
<dbReference type="Pfam" id="PF13853">
    <property type="entry name" value="7tm_4"/>
    <property type="match status" value="1"/>
</dbReference>
<dbReference type="PRINTS" id="PR00245">
    <property type="entry name" value="OLFACTORYR"/>
</dbReference>
<evidence type="ECO:0000256" key="5">
    <source>
        <dbReference type="ARBA" id="ARBA00022725"/>
    </source>
</evidence>
<feature type="transmembrane region" description="Helical" evidence="13">
    <location>
        <begin position="150"/>
        <end position="170"/>
    </location>
</feature>
<sequence length="325" mass="37066">MNNSTTNASNASINYMYLSLEGHVELERYRYVYFFCTLAVYLLIICCNAVVIHVIYLNKSLHEPMYIFIAALLCNALFGASVIYPKLLIDLLSEIRKVSFQACTLQSSLIHLYAAAEFTLLSAMAYDRYVSICKPLQYATIVKMSTVRKLLFCCWFVPSCQICVGIILTYQLKPCSFKLNRIYCNTAAVVKLSCTDTTAKTSYGMFSFSIAVFPPVIFVIFSYAQIFSVCLKNSKESRRKALQTCFPHLLIFISFTFTSCFEVINNRLEADIPHIVAMIISVENLVIPPLLNPVVYGLKLKTIYNRIRKMFLKQKTHAFTDFQMS</sequence>
<evidence type="ECO:0000259" key="14">
    <source>
        <dbReference type="PROSITE" id="PS50262"/>
    </source>
</evidence>
<feature type="transmembrane region" description="Helical" evidence="13">
    <location>
        <begin position="276"/>
        <end position="298"/>
    </location>
</feature>
<dbReference type="GO" id="GO:0005886">
    <property type="term" value="C:plasma membrane"/>
    <property type="evidence" value="ECO:0007669"/>
    <property type="project" value="UniProtKB-SubCell"/>
</dbReference>
<dbReference type="Gene3D" id="1.20.1070.10">
    <property type="entry name" value="Rhodopsin 7-helix transmembrane proteins"/>
    <property type="match status" value="1"/>
</dbReference>
<dbReference type="PROSITE" id="PS00237">
    <property type="entry name" value="G_PROTEIN_RECEP_F1_1"/>
    <property type="match status" value="1"/>
</dbReference>
<evidence type="ECO:0000256" key="10">
    <source>
        <dbReference type="ARBA" id="ARBA00023170"/>
    </source>
</evidence>
<keyword evidence="5" id="KW-0552">Olfaction</keyword>
<evidence type="ECO:0000256" key="8">
    <source>
        <dbReference type="ARBA" id="ARBA00023136"/>
    </source>
</evidence>
<evidence type="ECO:0000256" key="4">
    <source>
        <dbReference type="ARBA" id="ARBA00022692"/>
    </source>
</evidence>
<comment type="caution">
    <text evidence="15">The sequence shown here is derived from an EMBL/GenBank/DDBJ whole genome shotgun (WGS) entry which is preliminary data.</text>
</comment>
<dbReference type="PANTHER" id="PTHR26451">
    <property type="entry name" value="G_PROTEIN_RECEP_F1_2 DOMAIN-CONTAINING PROTEIN"/>
    <property type="match status" value="1"/>
</dbReference>
<evidence type="ECO:0000256" key="11">
    <source>
        <dbReference type="ARBA" id="ARBA00023180"/>
    </source>
</evidence>
<feature type="transmembrane region" description="Helical" evidence="13">
    <location>
        <begin position="67"/>
        <end position="89"/>
    </location>
</feature>
<keyword evidence="10 15" id="KW-0675">Receptor</keyword>
<dbReference type="PANTHER" id="PTHR26451:SF860">
    <property type="entry name" value="ODORANT RECEPTOR-RELATED"/>
    <property type="match status" value="1"/>
</dbReference>
<keyword evidence="6 13" id="KW-1133">Transmembrane helix</keyword>
<keyword evidence="11" id="KW-0325">Glycoprotein</keyword>
<gene>
    <name evidence="15" type="primary">OR52A5</name>
    <name evidence="15" type="ORF">AMEX_G5602</name>
</gene>
<accession>A0A8T2M8V1</accession>
<keyword evidence="7" id="KW-0297">G-protein coupled receptor</keyword>
<dbReference type="FunFam" id="1.20.1070.10:FF:000024">
    <property type="entry name" value="Olfactory receptor"/>
    <property type="match status" value="1"/>
</dbReference>
<evidence type="ECO:0000256" key="9">
    <source>
        <dbReference type="ARBA" id="ARBA00023157"/>
    </source>
</evidence>
<dbReference type="GO" id="GO:0004984">
    <property type="term" value="F:olfactory receptor activity"/>
    <property type="evidence" value="ECO:0007669"/>
    <property type="project" value="InterPro"/>
</dbReference>
<evidence type="ECO:0000256" key="13">
    <source>
        <dbReference type="SAM" id="Phobius"/>
    </source>
</evidence>
<feature type="transmembrane region" description="Helical" evidence="13">
    <location>
        <begin position="245"/>
        <end position="264"/>
    </location>
</feature>
<dbReference type="InterPro" id="IPR052921">
    <property type="entry name" value="GPCR1_Superfamily_Member"/>
</dbReference>
<comment type="subcellular location">
    <subcellularLocation>
        <location evidence="1">Cell membrane</location>
        <topology evidence="1">Multi-pass membrane protein</topology>
    </subcellularLocation>
</comment>
<keyword evidence="12" id="KW-0807">Transducer</keyword>
<dbReference type="EMBL" id="JAICCE010000003">
    <property type="protein sequence ID" value="KAG9280020.1"/>
    <property type="molecule type" value="Genomic_DNA"/>
</dbReference>
<keyword evidence="4 13" id="KW-0812">Transmembrane</keyword>
<evidence type="ECO:0000256" key="3">
    <source>
        <dbReference type="ARBA" id="ARBA00022606"/>
    </source>
</evidence>
<dbReference type="SUPFAM" id="SSF81321">
    <property type="entry name" value="Family A G protein-coupled receptor-like"/>
    <property type="match status" value="1"/>
</dbReference>
<dbReference type="GO" id="GO:0004930">
    <property type="term" value="F:G protein-coupled receptor activity"/>
    <property type="evidence" value="ECO:0007669"/>
    <property type="project" value="UniProtKB-KW"/>
</dbReference>
<feature type="transmembrane region" description="Helical" evidence="13">
    <location>
        <begin position="31"/>
        <end position="55"/>
    </location>
</feature>
<protein>
    <submittedName>
        <fullName evidence="15">Olfactory receptor 142-like</fullName>
    </submittedName>
</protein>
<proteinExistence type="predicted"/>
<keyword evidence="2" id="KW-1003">Cell membrane</keyword>